<dbReference type="UniPathway" id="UPA00053">
    <property type="reaction ID" value="UER00085"/>
</dbReference>
<dbReference type="PATRIC" id="fig|1423804.4.peg.282"/>
<evidence type="ECO:0000256" key="2">
    <source>
        <dbReference type="ARBA" id="ARBA00001911"/>
    </source>
</evidence>
<evidence type="ECO:0000256" key="13">
    <source>
        <dbReference type="ARBA" id="ARBA00022833"/>
    </source>
</evidence>
<reference evidence="21 22" key="1">
    <citation type="journal article" date="2015" name="Genome Announc.">
        <title>Expanding the biotechnology potential of lactobacilli through comparative genomics of 213 strains and associated genera.</title>
        <authorList>
            <person name="Sun Z."/>
            <person name="Harris H.M."/>
            <person name="McCann A."/>
            <person name="Guo C."/>
            <person name="Argimon S."/>
            <person name="Zhang W."/>
            <person name="Yang X."/>
            <person name="Jeffery I.B."/>
            <person name="Cooney J.C."/>
            <person name="Kagawa T.F."/>
            <person name="Liu W."/>
            <person name="Song Y."/>
            <person name="Salvetti E."/>
            <person name="Wrobel A."/>
            <person name="Rasinkangas P."/>
            <person name="Parkhill J."/>
            <person name="Rea M.C."/>
            <person name="O'Sullivan O."/>
            <person name="Ritari J."/>
            <person name="Douillard F.P."/>
            <person name="Paul Ross R."/>
            <person name="Yang R."/>
            <person name="Briner A.E."/>
            <person name="Felis G.E."/>
            <person name="de Vos W.M."/>
            <person name="Barrangou R."/>
            <person name="Klaenhammer T.R."/>
            <person name="Caufield P.W."/>
            <person name="Cui Y."/>
            <person name="Zhang H."/>
            <person name="O'Toole P.W."/>
        </authorList>
    </citation>
    <scope>NUCLEOTIDE SEQUENCE [LARGE SCALE GENOMIC DNA]</scope>
    <source>
        <strain evidence="21 22">DSM 23365</strain>
    </source>
</reference>
<comment type="cofactor">
    <cofactor evidence="3">
        <name>Zn(2+)</name>
        <dbReference type="ChEBI" id="CHEBI:29105"/>
    </cofactor>
</comment>
<dbReference type="SUPFAM" id="SSF56796">
    <property type="entry name" value="Dehydroquinate synthase-like"/>
    <property type="match status" value="1"/>
</dbReference>
<evidence type="ECO:0000259" key="19">
    <source>
        <dbReference type="Pfam" id="PF01761"/>
    </source>
</evidence>
<keyword evidence="13 18" id="KW-0862">Zinc</keyword>
<dbReference type="InterPro" id="IPR030960">
    <property type="entry name" value="DHQS/DOIS_N"/>
</dbReference>
<evidence type="ECO:0000256" key="18">
    <source>
        <dbReference type="HAMAP-Rule" id="MF_00110"/>
    </source>
</evidence>
<comment type="catalytic activity">
    <reaction evidence="1 18">
        <text>7-phospho-2-dehydro-3-deoxy-D-arabino-heptonate = 3-dehydroquinate + phosphate</text>
        <dbReference type="Rhea" id="RHEA:21968"/>
        <dbReference type="ChEBI" id="CHEBI:32364"/>
        <dbReference type="ChEBI" id="CHEBI:43474"/>
        <dbReference type="ChEBI" id="CHEBI:58394"/>
        <dbReference type="EC" id="4.2.3.4"/>
    </reaction>
</comment>
<evidence type="ECO:0000256" key="9">
    <source>
        <dbReference type="ARBA" id="ARBA00022490"/>
    </source>
</evidence>
<dbReference type="GO" id="GO:0005737">
    <property type="term" value="C:cytoplasm"/>
    <property type="evidence" value="ECO:0007669"/>
    <property type="project" value="UniProtKB-SubCell"/>
</dbReference>
<dbReference type="EMBL" id="AYZM01000065">
    <property type="protein sequence ID" value="KRN25652.1"/>
    <property type="molecule type" value="Genomic_DNA"/>
</dbReference>
<comment type="caution">
    <text evidence="18">Lacks conserved residue(s) required for the propagation of feature annotation.</text>
</comment>
<comment type="function">
    <text evidence="18">Catalyzes the conversion of 3-deoxy-D-arabino-heptulosonate 7-phosphate (DAHP) to dehydroquinate (DHQ).</text>
</comment>
<evidence type="ECO:0000256" key="7">
    <source>
        <dbReference type="ARBA" id="ARBA00013031"/>
    </source>
</evidence>
<proteinExistence type="inferred from homology"/>
<comment type="subcellular location">
    <subcellularLocation>
        <location evidence="4 18">Cytoplasm</location>
    </subcellularLocation>
</comment>
<dbReference type="InterPro" id="IPR050071">
    <property type="entry name" value="Dehydroquinate_synthase"/>
</dbReference>
<dbReference type="GO" id="GO:0003856">
    <property type="term" value="F:3-dehydroquinate synthase activity"/>
    <property type="evidence" value="ECO:0007669"/>
    <property type="project" value="UniProtKB-UniRule"/>
</dbReference>
<evidence type="ECO:0000256" key="3">
    <source>
        <dbReference type="ARBA" id="ARBA00001947"/>
    </source>
</evidence>
<dbReference type="NCBIfam" id="TIGR01357">
    <property type="entry name" value="aroB"/>
    <property type="match status" value="1"/>
</dbReference>
<evidence type="ECO:0000256" key="1">
    <source>
        <dbReference type="ARBA" id="ARBA00001393"/>
    </source>
</evidence>
<dbReference type="PANTHER" id="PTHR43622">
    <property type="entry name" value="3-DEHYDROQUINATE SYNTHASE"/>
    <property type="match status" value="1"/>
</dbReference>
<evidence type="ECO:0000256" key="8">
    <source>
        <dbReference type="ARBA" id="ARBA00017684"/>
    </source>
</evidence>
<comment type="similarity">
    <text evidence="6 18">Belongs to the sugar phosphate cyclases superfamily. Dehydroquinate synthase family.</text>
</comment>
<feature type="domain" description="3-dehydroquinate synthase N-terminal" evidence="19">
    <location>
        <begin position="70"/>
        <end position="179"/>
    </location>
</feature>
<feature type="domain" description="3-dehydroquinate synthase C-terminal" evidence="20">
    <location>
        <begin position="182"/>
        <end position="322"/>
    </location>
</feature>
<dbReference type="FunFam" id="3.40.50.1970:FF:000007">
    <property type="entry name" value="Pentafunctional AROM polypeptide"/>
    <property type="match status" value="1"/>
</dbReference>
<protein>
    <recommendedName>
        <fullName evidence="8 18">3-dehydroquinate synthase</fullName>
        <shortName evidence="18">DHQS</shortName>
        <ecNumber evidence="7 18">4.2.3.4</ecNumber>
    </recommendedName>
</protein>
<feature type="binding site" evidence="18">
    <location>
        <position position="262"/>
    </location>
    <ligand>
        <name>Zn(2+)</name>
        <dbReference type="ChEBI" id="CHEBI:29105"/>
    </ligand>
</feature>
<keyword evidence="17 18" id="KW-0170">Cobalt</keyword>
<dbReference type="PANTHER" id="PTHR43622:SF7">
    <property type="entry name" value="3-DEHYDROQUINATE SYNTHASE, CHLOROPLASTIC"/>
    <property type="match status" value="1"/>
</dbReference>
<evidence type="ECO:0000256" key="16">
    <source>
        <dbReference type="ARBA" id="ARBA00023239"/>
    </source>
</evidence>
<dbReference type="GO" id="GO:0046872">
    <property type="term" value="F:metal ion binding"/>
    <property type="evidence" value="ECO:0007669"/>
    <property type="project" value="UniProtKB-KW"/>
</dbReference>
<comment type="pathway">
    <text evidence="5 18">Metabolic intermediate biosynthesis; chorismate biosynthesis; chorismate from D-erythrose 4-phosphate and phosphoenolpyruvate: step 2/7.</text>
</comment>
<keyword evidence="15 18" id="KW-0057">Aromatic amino acid biosynthesis</keyword>
<dbReference type="InterPro" id="IPR030963">
    <property type="entry name" value="DHQ_synth_fam"/>
</dbReference>
<dbReference type="CDD" id="cd08195">
    <property type="entry name" value="DHQS"/>
    <property type="match status" value="1"/>
</dbReference>
<comment type="caution">
    <text evidence="21">The sequence shown here is derived from an EMBL/GenBank/DDBJ whole genome shotgun (WGS) entry which is preliminary data.</text>
</comment>
<feature type="binding site" evidence="18">
    <location>
        <begin position="106"/>
        <end position="110"/>
    </location>
    <ligand>
        <name>NAD(+)</name>
        <dbReference type="ChEBI" id="CHEBI:57540"/>
    </ligand>
</feature>
<dbReference type="PIRSF" id="PIRSF001455">
    <property type="entry name" value="DHQ_synth"/>
    <property type="match status" value="1"/>
</dbReference>
<sequence>MTEISVTLPEKQYQVKIDRGLLAQVGTLVAEQWSPRKIALVSDDNVAPLYQERVATSLTEAGFTVHCYDFPAGEASKSLTVLADLAREMAKDAFNRDDGVIALGGGVTGDLAGFLAASYMRGISLIQIPTSLLAQVDSSVGGKTAVDLDTIKNIIGVFYEPDLVIVDPDTLKTLTQRDLVEGYGEIVKTAALKGGEFWQLIETINSPADIMAHSPELSARSIQYKANVVMADETESGQRQLLNFGHTIGHAVEALADGGLRHGEAVSIGMIALMQIFEDAGRAEAGITAQIKARSEAVGLPTTSPLLTSTKVLDKVKNDKKNRHGHLNLVSLKAIGEPEITSVPSDEIASFLKLPTRDAE</sequence>
<keyword evidence="9 18" id="KW-0963">Cytoplasm</keyword>
<evidence type="ECO:0000256" key="11">
    <source>
        <dbReference type="ARBA" id="ARBA00022723"/>
    </source>
</evidence>
<name>A0A0R2FN07_9LACO</name>
<keyword evidence="12 18" id="KW-0547">Nucleotide-binding</keyword>
<gene>
    <name evidence="18" type="primary">aroB</name>
    <name evidence="21" type="ORF">FD14_GL000260</name>
</gene>
<keyword evidence="22" id="KW-1185">Reference proteome</keyword>
<evidence type="ECO:0000256" key="10">
    <source>
        <dbReference type="ARBA" id="ARBA00022605"/>
    </source>
</evidence>
<evidence type="ECO:0000256" key="6">
    <source>
        <dbReference type="ARBA" id="ARBA00005412"/>
    </source>
</evidence>
<keyword evidence="14 18" id="KW-0520">NAD</keyword>
<dbReference type="GO" id="GO:0009423">
    <property type="term" value="P:chorismate biosynthetic process"/>
    <property type="evidence" value="ECO:0007669"/>
    <property type="project" value="UniProtKB-UniRule"/>
</dbReference>
<feature type="binding site" evidence="18">
    <location>
        <begin position="170"/>
        <end position="173"/>
    </location>
    <ligand>
        <name>NAD(+)</name>
        <dbReference type="ChEBI" id="CHEBI:57540"/>
    </ligand>
</feature>
<dbReference type="EC" id="4.2.3.4" evidence="7 18"/>
<keyword evidence="16 18" id="KW-0456">Lyase</keyword>
<feature type="binding site" evidence="18">
    <location>
        <position position="152"/>
    </location>
    <ligand>
        <name>NAD(+)</name>
        <dbReference type="ChEBI" id="CHEBI:57540"/>
    </ligand>
</feature>
<dbReference type="InterPro" id="IPR016037">
    <property type="entry name" value="DHQ_synth_AroB"/>
</dbReference>
<feature type="binding site" evidence="18">
    <location>
        <position position="143"/>
    </location>
    <ligand>
        <name>NAD(+)</name>
        <dbReference type="ChEBI" id="CHEBI:57540"/>
    </ligand>
</feature>
<evidence type="ECO:0000259" key="20">
    <source>
        <dbReference type="Pfam" id="PF24621"/>
    </source>
</evidence>
<evidence type="ECO:0000313" key="21">
    <source>
        <dbReference type="EMBL" id="KRN25652.1"/>
    </source>
</evidence>
<dbReference type="Proteomes" id="UP000051442">
    <property type="component" value="Unassembled WGS sequence"/>
</dbReference>
<dbReference type="STRING" id="1423804.FD14_GL000260"/>
<evidence type="ECO:0000256" key="14">
    <source>
        <dbReference type="ARBA" id="ARBA00023027"/>
    </source>
</evidence>
<feature type="binding site" evidence="18">
    <location>
        <position position="246"/>
    </location>
    <ligand>
        <name>Zn(2+)</name>
        <dbReference type="ChEBI" id="CHEBI:29105"/>
    </ligand>
</feature>
<dbReference type="Gene3D" id="1.20.1090.10">
    <property type="entry name" value="Dehydroquinate synthase-like - alpha domain"/>
    <property type="match status" value="1"/>
</dbReference>
<dbReference type="InterPro" id="IPR056179">
    <property type="entry name" value="DHQS_C"/>
</dbReference>
<organism evidence="21 22">
    <name type="scientific">Secundilactobacillus similis DSM 23365 = JCM 2765</name>
    <dbReference type="NCBI Taxonomy" id="1423804"/>
    <lineage>
        <taxon>Bacteria</taxon>
        <taxon>Bacillati</taxon>
        <taxon>Bacillota</taxon>
        <taxon>Bacilli</taxon>
        <taxon>Lactobacillales</taxon>
        <taxon>Lactobacillaceae</taxon>
        <taxon>Secundilactobacillus</taxon>
    </lineage>
</organism>
<evidence type="ECO:0000256" key="4">
    <source>
        <dbReference type="ARBA" id="ARBA00004496"/>
    </source>
</evidence>
<feature type="binding site" evidence="18">
    <location>
        <position position="185"/>
    </location>
    <ligand>
        <name>Zn(2+)</name>
        <dbReference type="ChEBI" id="CHEBI:29105"/>
    </ligand>
</feature>
<dbReference type="GO" id="GO:0000166">
    <property type="term" value="F:nucleotide binding"/>
    <property type="evidence" value="ECO:0007669"/>
    <property type="project" value="UniProtKB-KW"/>
</dbReference>
<comment type="cofactor">
    <cofactor evidence="2 18">
        <name>NAD(+)</name>
        <dbReference type="ChEBI" id="CHEBI:57540"/>
    </cofactor>
</comment>
<dbReference type="Gene3D" id="3.40.50.1970">
    <property type="match status" value="1"/>
</dbReference>
<dbReference type="RefSeq" id="WP_057151802.1">
    <property type="nucleotide sequence ID" value="NZ_AYZM01000065.1"/>
</dbReference>
<dbReference type="GO" id="GO:0008652">
    <property type="term" value="P:amino acid biosynthetic process"/>
    <property type="evidence" value="ECO:0007669"/>
    <property type="project" value="UniProtKB-KW"/>
</dbReference>
<comment type="cofactor">
    <cofactor evidence="18">
        <name>Co(2+)</name>
        <dbReference type="ChEBI" id="CHEBI:48828"/>
    </cofactor>
    <cofactor evidence="18">
        <name>Zn(2+)</name>
        <dbReference type="ChEBI" id="CHEBI:29105"/>
    </cofactor>
    <text evidence="18">Binds 1 divalent metal cation per subunit. Can use either Co(2+) or Zn(2+).</text>
</comment>
<dbReference type="AlphaFoldDB" id="A0A0R2FN07"/>
<evidence type="ECO:0000256" key="17">
    <source>
        <dbReference type="ARBA" id="ARBA00023285"/>
    </source>
</evidence>
<dbReference type="HAMAP" id="MF_00110">
    <property type="entry name" value="DHQ_synthase"/>
    <property type="match status" value="1"/>
</dbReference>
<evidence type="ECO:0000256" key="5">
    <source>
        <dbReference type="ARBA" id="ARBA00004661"/>
    </source>
</evidence>
<dbReference type="Pfam" id="PF01761">
    <property type="entry name" value="DHQ_synthase"/>
    <property type="match status" value="1"/>
</dbReference>
<keyword evidence="11 18" id="KW-0479">Metal-binding</keyword>
<dbReference type="Pfam" id="PF24621">
    <property type="entry name" value="DHQS_C"/>
    <property type="match status" value="1"/>
</dbReference>
<evidence type="ECO:0000256" key="15">
    <source>
        <dbReference type="ARBA" id="ARBA00023141"/>
    </source>
</evidence>
<dbReference type="OrthoDB" id="9806583at2"/>
<accession>A0A0R2FN07</accession>
<evidence type="ECO:0000313" key="22">
    <source>
        <dbReference type="Proteomes" id="UP000051442"/>
    </source>
</evidence>
<keyword evidence="10 18" id="KW-0028">Amino-acid biosynthesis</keyword>
<evidence type="ECO:0000256" key="12">
    <source>
        <dbReference type="ARBA" id="ARBA00022741"/>
    </source>
</evidence>
<feature type="binding site" evidence="18">
    <location>
        <begin position="130"/>
        <end position="131"/>
    </location>
    <ligand>
        <name>NAD(+)</name>
        <dbReference type="ChEBI" id="CHEBI:57540"/>
    </ligand>
</feature>
<dbReference type="GO" id="GO:0009073">
    <property type="term" value="P:aromatic amino acid family biosynthetic process"/>
    <property type="evidence" value="ECO:0007669"/>
    <property type="project" value="UniProtKB-KW"/>
</dbReference>